<sequence length="108" mass="12875">MNFYVNKNKLLNIFLIFWIFLVCVFYINIKNNQVFAIKVIHPNSIFKLKTIRKIIVLKLNDEIQKHESITLKNITKSEIIEKKSLLNAKKLKIKKYDFLNHLASIKIE</sequence>
<evidence type="ECO:0000313" key="2">
    <source>
        <dbReference type="EMBL" id="MDO8054584.1"/>
    </source>
</evidence>
<comment type="caution">
    <text evidence="2">The sequence shown here is derived from an EMBL/GenBank/DDBJ whole genome shotgun (WGS) entry which is preliminary data.</text>
</comment>
<feature type="transmembrane region" description="Helical" evidence="1">
    <location>
        <begin position="12"/>
        <end position="29"/>
    </location>
</feature>
<protein>
    <submittedName>
        <fullName evidence="2">Uncharacterized protein</fullName>
    </submittedName>
</protein>
<keyword evidence="1" id="KW-0472">Membrane</keyword>
<keyword evidence="1" id="KW-0812">Transmembrane</keyword>
<keyword evidence="3" id="KW-1185">Reference proteome</keyword>
<organism evidence="2 3">
    <name type="scientific">Candidatus Phytoplasma australasiaticum subsp. australasiaticum</name>
    <dbReference type="NCBI Taxonomy" id="2832407"/>
    <lineage>
        <taxon>Bacteria</taxon>
        <taxon>Bacillati</taxon>
        <taxon>Mycoplasmatota</taxon>
        <taxon>Mollicutes</taxon>
        <taxon>Acholeplasmatales</taxon>
        <taxon>Acholeplasmataceae</taxon>
        <taxon>Candidatus Phytoplasma</taxon>
        <taxon>16SrII (Peanut WB group)</taxon>
        <taxon>Candidatus Phytoplasma australasiaticum</taxon>
    </lineage>
</organism>
<name>A0AAP5CLY6_9MOLU</name>
<gene>
    <name evidence="2" type="ORF">OC696_01735</name>
</gene>
<accession>A0AAP5CLY6</accession>
<dbReference type="RefSeq" id="WP_304516086.1">
    <property type="nucleotide sequence ID" value="NZ_JAOSIW010000011.1"/>
</dbReference>
<dbReference type="EMBL" id="JAOSIW010000011">
    <property type="protein sequence ID" value="MDO8054584.1"/>
    <property type="molecule type" value="Genomic_DNA"/>
</dbReference>
<dbReference type="Proteomes" id="UP001170651">
    <property type="component" value="Unassembled WGS sequence"/>
</dbReference>
<dbReference type="AlphaFoldDB" id="A0AAP5CLY6"/>
<keyword evidence="1" id="KW-1133">Transmembrane helix</keyword>
<proteinExistence type="predicted"/>
<evidence type="ECO:0000256" key="1">
    <source>
        <dbReference type="SAM" id="Phobius"/>
    </source>
</evidence>
<reference evidence="2 3" key="1">
    <citation type="journal article" date="2023" name="Int. J. Syst. Evol. Microbiol.">
        <title>The observation of taxonomic boundaries for the 16SrII and 16SrXXV phytoplasmas using genome-based delimitation.</title>
        <authorList>
            <person name="Rodrigues Jardim B."/>
            <person name="Tran-Nguyen L.T.T."/>
            <person name="Gambley C."/>
            <person name="Al-Sadi A.M."/>
            <person name="Al-Subhi A.M."/>
            <person name="Foissac X."/>
            <person name="Salar P."/>
            <person name="Cai H."/>
            <person name="Yang J.Y."/>
            <person name="Davis R."/>
            <person name="Jones L."/>
            <person name="Rodoni B."/>
            <person name="Constable F.E."/>
        </authorList>
    </citation>
    <scope>NUCLEOTIDE SEQUENCE [LARGE SCALE GENOMIC DNA]</scope>
    <source>
        <strain evidence="2">BAWM-OMN-P26</strain>
    </source>
</reference>
<evidence type="ECO:0000313" key="3">
    <source>
        <dbReference type="Proteomes" id="UP001170651"/>
    </source>
</evidence>